<dbReference type="AlphaFoldDB" id="A0A6J4KTZ2"/>
<name>A0A6J4KTZ2_9ACTN</name>
<reference evidence="2" key="1">
    <citation type="submission" date="2020-02" db="EMBL/GenBank/DDBJ databases">
        <authorList>
            <person name="Meier V. D."/>
        </authorList>
    </citation>
    <scope>NUCLEOTIDE SEQUENCE</scope>
    <source>
        <strain evidence="2">AVDCRST_MAG07</strain>
    </source>
</reference>
<evidence type="ECO:0000313" key="2">
    <source>
        <dbReference type="EMBL" id="CAA9314224.1"/>
    </source>
</evidence>
<proteinExistence type="predicted"/>
<protein>
    <submittedName>
        <fullName evidence="2">Uncharacterized protein</fullName>
    </submittedName>
</protein>
<feature type="compositionally biased region" description="Basic residues" evidence="1">
    <location>
        <begin position="18"/>
        <end position="32"/>
    </location>
</feature>
<sequence length="175" mass="19811">ASPACPARARPVRADPHPRHHLPGRRRRRRLPVAHGLDLERGPVRLHQAAVHELRGLAPGPAQHGDQQRPPGLGQRPLLGRHRLPAALRTRPQAGRPRHRAVERQRGQRLLRQRLDRPERHLPRRLAGPRGLRAGRVLRRLGARLAVQQGRYARLLDDARQGPPLPLRGHPHPEL</sequence>
<evidence type="ECO:0000256" key="1">
    <source>
        <dbReference type="SAM" id="MobiDB-lite"/>
    </source>
</evidence>
<feature type="non-terminal residue" evidence="2">
    <location>
        <position position="175"/>
    </location>
</feature>
<feature type="non-terminal residue" evidence="2">
    <location>
        <position position="1"/>
    </location>
</feature>
<gene>
    <name evidence="2" type="ORF">AVDCRST_MAG07-727</name>
</gene>
<dbReference type="EMBL" id="CADCUB010000040">
    <property type="protein sequence ID" value="CAA9314224.1"/>
    <property type="molecule type" value="Genomic_DNA"/>
</dbReference>
<accession>A0A6J4KTZ2</accession>
<feature type="region of interest" description="Disordered" evidence="1">
    <location>
        <begin position="57"/>
        <end position="126"/>
    </location>
</feature>
<organism evidence="2">
    <name type="scientific">uncultured Frankineae bacterium</name>
    <dbReference type="NCBI Taxonomy" id="437475"/>
    <lineage>
        <taxon>Bacteria</taxon>
        <taxon>Bacillati</taxon>
        <taxon>Actinomycetota</taxon>
        <taxon>Actinomycetes</taxon>
        <taxon>Frankiales</taxon>
        <taxon>environmental samples</taxon>
    </lineage>
</organism>
<feature type="region of interest" description="Disordered" evidence="1">
    <location>
        <begin position="1"/>
        <end position="36"/>
    </location>
</feature>